<evidence type="ECO:0000313" key="3">
    <source>
        <dbReference type="Proteomes" id="UP001151760"/>
    </source>
</evidence>
<evidence type="ECO:0000313" key="2">
    <source>
        <dbReference type="EMBL" id="GJU03513.1"/>
    </source>
</evidence>
<name>A0ABQ5IWB4_9ASTR</name>
<reference evidence="2" key="1">
    <citation type="journal article" date="2022" name="Int. J. Mol. Sci.">
        <title>Draft Genome of Tanacetum Coccineum: Genomic Comparison of Closely Related Tanacetum-Family Plants.</title>
        <authorList>
            <person name="Yamashiro T."/>
            <person name="Shiraishi A."/>
            <person name="Nakayama K."/>
            <person name="Satake H."/>
        </authorList>
    </citation>
    <scope>NUCLEOTIDE SEQUENCE</scope>
</reference>
<feature type="region of interest" description="Disordered" evidence="1">
    <location>
        <begin position="110"/>
        <end position="149"/>
    </location>
</feature>
<protein>
    <submittedName>
        <fullName evidence="2">Uncharacterized protein</fullName>
    </submittedName>
</protein>
<gene>
    <name evidence="2" type="ORF">Tco_1113851</name>
</gene>
<reference evidence="2" key="2">
    <citation type="submission" date="2022-01" db="EMBL/GenBank/DDBJ databases">
        <authorList>
            <person name="Yamashiro T."/>
            <person name="Shiraishi A."/>
            <person name="Satake H."/>
            <person name="Nakayama K."/>
        </authorList>
    </citation>
    <scope>NUCLEOTIDE SEQUENCE</scope>
</reference>
<feature type="compositionally biased region" description="Basic and acidic residues" evidence="1">
    <location>
        <begin position="110"/>
        <end position="120"/>
    </location>
</feature>
<keyword evidence="3" id="KW-1185">Reference proteome</keyword>
<organism evidence="2 3">
    <name type="scientific">Tanacetum coccineum</name>
    <dbReference type="NCBI Taxonomy" id="301880"/>
    <lineage>
        <taxon>Eukaryota</taxon>
        <taxon>Viridiplantae</taxon>
        <taxon>Streptophyta</taxon>
        <taxon>Embryophyta</taxon>
        <taxon>Tracheophyta</taxon>
        <taxon>Spermatophyta</taxon>
        <taxon>Magnoliopsida</taxon>
        <taxon>eudicotyledons</taxon>
        <taxon>Gunneridae</taxon>
        <taxon>Pentapetalae</taxon>
        <taxon>asterids</taxon>
        <taxon>campanulids</taxon>
        <taxon>Asterales</taxon>
        <taxon>Asteraceae</taxon>
        <taxon>Asteroideae</taxon>
        <taxon>Anthemideae</taxon>
        <taxon>Anthemidinae</taxon>
        <taxon>Tanacetum</taxon>
    </lineage>
</organism>
<comment type="caution">
    <text evidence="2">The sequence shown here is derived from an EMBL/GenBank/DDBJ whole genome shotgun (WGS) entry which is preliminary data.</text>
</comment>
<proteinExistence type="predicted"/>
<dbReference type="Proteomes" id="UP001151760">
    <property type="component" value="Unassembled WGS sequence"/>
</dbReference>
<evidence type="ECO:0000256" key="1">
    <source>
        <dbReference type="SAM" id="MobiDB-lite"/>
    </source>
</evidence>
<accession>A0ABQ5IWB4</accession>
<dbReference type="EMBL" id="BQNB010021161">
    <property type="protein sequence ID" value="GJU03513.1"/>
    <property type="molecule type" value="Genomic_DNA"/>
</dbReference>
<sequence>MFCVRIHRTRLLLEIELVTISTKQTFTLSYYKVGIILYQILNQEDCLHPLEKRNLNNTVDQGMSVEEIERVIAERVANAIEAIAIYETKTNMALSNSEVSETLWDKKISTPSERQAENKRKLNNIPRQSEPNNCRIRGKNTGKAVAAGQ</sequence>